<dbReference type="PROSITE" id="PS50949">
    <property type="entry name" value="HTH_GNTR"/>
    <property type="match status" value="1"/>
</dbReference>
<feature type="domain" description="HTH gntR-type" evidence="5">
    <location>
        <begin position="8"/>
        <end position="75"/>
    </location>
</feature>
<evidence type="ECO:0000256" key="4">
    <source>
        <dbReference type="SAM" id="Coils"/>
    </source>
</evidence>
<protein>
    <submittedName>
        <fullName evidence="6">GntR family transcriptional regulator</fullName>
    </submittedName>
</protein>
<keyword evidence="3" id="KW-0804">Transcription</keyword>
<keyword evidence="4" id="KW-0175">Coiled coil</keyword>
<proteinExistence type="predicted"/>
<evidence type="ECO:0000256" key="3">
    <source>
        <dbReference type="ARBA" id="ARBA00023163"/>
    </source>
</evidence>
<evidence type="ECO:0000313" key="7">
    <source>
        <dbReference type="Proteomes" id="UP001145050"/>
    </source>
</evidence>
<dbReference type="EMBL" id="JAMQKB010000005">
    <property type="protein sequence ID" value="MDC3424217.1"/>
    <property type="molecule type" value="Genomic_DNA"/>
</dbReference>
<dbReference type="GO" id="GO:0003700">
    <property type="term" value="F:DNA-binding transcription factor activity"/>
    <property type="evidence" value="ECO:0007669"/>
    <property type="project" value="InterPro"/>
</dbReference>
<keyword evidence="1" id="KW-0805">Transcription regulation</keyword>
<dbReference type="Gene3D" id="1.20.120.530">
    <property type="entry name" value="GntR ligand-binding domain-like"/>
    <property type="match status" value="1"/>
</dbReference>
<dbReference type="InterPro" id="IPR000524">
    <property type="entry name" value="Tscrpt_reg_HTH_GntR"/>
</dbReference>
<dbReference type="SUPFAM" id="SSF46785">
    <property type="entry name" value="Winged helix' DNA-binding domain"/>
    <property type="match status" value="1"/>
</dbReference>
<dbReference type="Pfam" id="PF00392">
    <property type="entry name" value="GntR"/>
    <property type="match status" value="1"/>
</dbReference>
<dbReference type="InterPro" id="IPR036388">
    <property type="entry name" value="WH-like_DNA-bd_sf"/>
</dbReference>
<evidence type="ECO:0000256" key="1">
    <source>
        <dbReference type="ARBA" id="ARBA00023015"/>
    </source>
</evidence>
<evidence type="ECO:0000313" key="6">
    <source>
        <dbReference type="EMBL" id="MDC3424217.1"/>
    </source>
</evidence>
<comment type="caution">
    <text evidence="6">The sequence shown here is derived from an EMBL/GenBank/DDBJ whole genome shotgun (WGS) entry which is preliminary data.</text>
</comment>
<dbReference type="SUPFAM" id="SSF48008">
    <property type="entry name" value="GntR ligand-binding domain-like"/>
    <property type="match status" value="1"/>
</dbReference>
<dbReference type="SMART" id="SM00895">
    <property type="entry name" value="FCD"/>
    <property type="match status" value="1"/>
</dbReference>
<dbReference type="CDD" id="cd07377">
    <property type="entry name" value="WHTH_GntR"/>
    <property type="match status" value="1"/>
</dbReference>
<dbReference type="Pfam" id="PF07729">
    <property type="entry name" value="FCD"/>
    <property type="match status" value="1"/>
</dbReference>
<evidence type="ECO:0000259" key="5">
    <source>
        <dbReference type="PROSITE" id="PS50949"/>
    </source>
</evidence>
<dbReference type="InterPro" id="IPR011711">
    <property type="entry name" value="GntR_C"/>
</dbReference>
<dbReference type="InterPro" id="IPR036390">
    <property type="entry name" value="WH_DNA-bd_sf"/>
</dbReference>
<dbReference type="Gene3D" id="1.10.10.10">
    <property type="entry name" value="Winged helix-like DNA-binding domain superfamily/Winged helix DNA-binding domain"/>
    <property type="match status" value="1"/>
</dbReference>
<dbReference type="PANTHER" id="PTHR43537">
    <property type="entry name" value="TRANSCRIPTIONAL REGULATOR, GNTR FAMILY"/>
    <property type="match status" value="1"/>
</dbReference>
<dbReference type="InterPro" id="IPR008920">
    <property type="entry name" value="TF_FadR/GntR_C"/>
</dbReference>
<dbReference type="PANTHER" id="PTHR43537:SF5">
    <property type="entry name" value="UXU OPERON TRANSCRIPTIONAL REGULATOR"/>
    <property type="match status" value="1"/>
</dbReference>
<dbReference type="SMART" id="SM00345">
    <property type="entry name" value="HTH_GNTR"/>
    <property type="match status" value="1"/>
</dbReference>
<accession>A0A9X3WQV3</accession>
<reference evidence="6" key="1">
    <citation type="submission" date="2022-06" db="EMBL/GenBank/DDBJ databases">
        <title>Aquibacillus sp. a new bacterium isolated from soil saline samples.</title>
        <authorList>
            <person name="Galisteo C."/>
            <person name="De La Haba R."/>
            <person name="Sanchez-Porro C."/>
            <person name="Ventosa A."/>
        </authorList>
    </citation>
    <scope>NUCLEOTIDE SEQUENCE</scope>
    <source>
        <strain evidence="6">3ASR75-11</strain>
    </source>
</reference>
<dbReference type="AlphaFoldDB" id="A0A9X3WQV3"/>
<organism evidence="6 7">
    <name type="scientific">Terrihalobacillus insolitus</name>
    <dbReference type="NCBI Taxonomy" id="2950438"/>
    <lineage>
        <taxon>Bacteria</taxon>
        <taxon>Bacillati</taxon>
        <taxon>Bacillota</taxon>
        <taxon>Bacilli</taxon>
        <taxon>Bacillales</taxon>
        <taxon>Bacillaceae</taxon>
        <taxon>Terrihalobacillus</taxon>
    </lineage>
</organism>
<dbReference type="RefSeq" id="WP_272436021.1">
    <property type="nucleotide sequence ID" value="NZ_JAMQKB010000005.1"/>
</dbReference>
<feature type="coiled-coil region" evidence="4">
    <location>
        <begin position="100"/>
        <end position="127"/>
    </location>
</feature>
<gene>
    <name evidence="6" type="ORF">NC797_06810</name>
</gene>
<dbReference type="GO" id="GO:0003677">
    <property type="term" value="F:DNA binding"/>
    <property type="evidence" value="ECO:0007669"/>
    <property type="project" value="UniProtKB-KW"/>
</dbReference>
<evidence type="ECO:0000256" key="2">
    <source>
        <dbReference type="ARBA" id="ARBA00023125"/>
    </source>
</evidence>
<name>A0A9X3WQV3_9BACI</name>
<dbReference type="Proteomes" id="UP001145050">
    <property type="component" value="Unassembled WGS sequence"/>
</dbReference>
<sequence>MSTTSNMLNTTDKAYTYIKKKIMNGDYKPSEKLVESQLATDIGVSRNTIRNALVILQKENLIEMEKNKGAKIKAFTLEEINNYLEIRLALEGVIGRSVAANISDDSIEQLEQILQEMEDLISKKKYDDYSKLNKKFHRVIYESAKNQQAVQMVLVIKTQLLRFHLRTILVPGRSDSSLKEHTEILTALKERDQDRAEKALKEHISHVKETINNYYQFLI</sequence>
<keyword evidence="2" id="KW-0238">DNA-binding</keyword>
<keyword evidence="7" id="KW-1185">Reference proteome</keyword>